<name>I4AMZ1_BERLS</name>
<dbReference type="EMBL" id="CP003345">
    <property type="protein sequence ID" value="AFM05326.1"/>
    <property type="molecule type" value="Genomic_DNA"/>
</dbReference>
<keyword evidence="1" id="KW-1133">Transmembrane helix</keyword>
<sequence>MSENSFDNKLSDSTKKKIARSYHLQFGGFALVMLFSMLAFQYFIPQYYLPQTWGVYIGITLLYWITGMITLRFLGTENFGYAMMVSKMVRMLFCASSVLVYVTLGGVGVVSMAFVMLFLYFGYLLFEIRALLPNLQRNSEQDPN</sequence>
<proteinExistence type="predicted"/>
<dbReference type="Proteomes" id="UP000006054">
    <property type="component" value="Chromosome"/>
</dbReference>
<accession>I4AMZ1</accession>
<gene>
    <name evidence="2" type="ordered locus">Fleli_2983</name>
</gene>
<feature type="transmembrane region" description="Helical" evidence="1">
    <location>
        <begin position="21"/>
        <end position="43"/>
    </location>
</feature>
<dbReference type="HOGENOM" id="CLU_1793618_0_0_10"/>
<protein>
    <recommendedName>
        <fullName evidence="4">ATP synthase I chain</fullName>
    </recommendedName>
</protein>
<evidence type="ECO:0000313" key="3">
    <source>
        <dbReference type="Proteomes" id="UP000006054"/>
    </source>
</evidence>
<reference evidence="3" key="1">
    <citation type="submission" date="2012-06" db="EMBL/GenBank/DDBJ databases">
        <title>The complete genome of Flexibacter litoralis DSM 6794.</title>
        <authorList>
            <person name="Lucas S."/>
            <person name="Copeland A."/>
            <person name="Lapidus A."/>
            <person name="Glavina del Rio T."/>
            <person name="Dalin E."/>
            <person name="Tice H."/>
            <person name="Bruce D."/>
            <person name="Goodwin L."/>
            <person name="Pitluck S."/>
            <person name="Peters L."/>
            <person name="Ovchinnikova G."/>
            <person name="Lu M."/>
            <person name="Kyrpides N."/>
            <person name="Mavromatis K."/>
            <person name="Ivanova N."/>
            <person name="Brettin T."/>
            <person name="Detter J.C."/>
            <person name="Han C."/>
            <person name="Larimer F."/>
            <person name="Land M."/>
            <person name="Hauser L."/>
            <person name="Markowitz V."/>
            <person name="Cheng J.-F."/>
            <person name="Hugenholtz P."/>
            <person name="Woyke T."/>
            <person name="Wu D."/>
            <person name="Spring S."/>
            <person name="Lang E."/>
            <person name="Kopitz M."/>
            <person name="Brambilla E."/>
            <person name="Klenk H.-P."/>
            <person name="Eisen J.A."/>
        </authorList>
    </citation>
    <scope>NUCLEOTIDE SEQUENCE [LARGE SCALE GENOMIC DNA]</scope>
    <source>
        <strain evidence="3">ATCC 23117 / DSM 6794 / NBRC 15988 / NCIMB 1366 / Sio-4</strain>
    </source>
</reference>
<dbReference type="RefSeq" id="WP_014798760.1">
    <property type="nucleotide sequence ID" value="NC_018018.1"/>
</dbReference>
<keyword evidence="1" id="KW-0472">Membrane</keyword>
<evidence type="ECO:0008006" key="4">
    <source>
        <dbReference type="Google" id="ProtNLM"/>
    </source>
</evidence>
<organism evidence="2 3">
    <name type="scientific">Bernardetia litoralis (strain ATCC 23117 / DSM 6794 / NBRC 15988 / NCIMB 1366 / Fx l1 / Sio-4)</name>
    <name type="common">Flexibacter litoralis</name>
    <dbReference type="NCBI Taxonomy" id="880071"/>
    <lineage>
        <taxon>Bacteria</taxon>
        <taxon>Pseudomonadati</taxon>
        <taxon>Bacteroidota</taxon>
        <taxon>Cytophagia</taxon>
        <taxon>Cytophagales</taxon>
        <taxon>Bernardetiaceae</taxon>
        <taxon>Bernardetia</taxon>
    </lineage>
</organism>
<evidence type="ECO:0000313" key="2">
    <source>
        <dbReference type="EMBL" id="AFM05326.1"/>
    </source>
</evidence>
<feature type="transmembrane region" description="Helical" evidence="1">
    <location>
        <begin position="55"/>
        <end position="75"/>
    </location>
</feature>
<dbReference type="AlphaFoldDB" id="I4AMZ1"/>
<dbReference type="KEGG" id="fli:Fleli_2983"/>
<evidence type="ECO:0000256" key="1">
    <source>
        <dbReference type="SAM" id="Phobius"/>
    </source>
</evidence>
<keyword evidence="3" id="KW-1185">Reference proteome</keyword>
<keyword evidence="1" id="KW-0812">Transmembrane</keyword>